<organism evidence="1 2">
    <name type="scientific">Penicillium cosmopolitanum</name>
    <dbReference type="NCBI Taxonomy" id="1131564"/>
    <lineage>
        <taxon>Eukaryota</taxon>
        <taxon>Fungi</taxon>
        <taxon>Dikarya</taxon>
        <taxon>Ascomycota</taxon>
        <taxon>Pezizomycotina</taxon>
        <taxon>Eurotiomycetes</taxon>
        <taxon>Eurotiomycetidae</taxon>
        <taxon>Eurotiales</taxon>
        <taxon>Aspergillaceae</taxon>
        <taxon>Penicillium</taxon>
    </lineage>
</organism>
<dbReference type="Proteomes" id="UP001147747">
    <property type="component" value="Unassembled WGS sequence"/>
</dbReference>
<keyword evidence="2" id="KW-1185">Reference proteome</keyword>
<reference evidence="1" key="1">
    <citation type="submission" date="2022-12" db="EMBL/GenBank/DDBJ databases">
        <authorList>
            <person name="Petersen C."/>
        </authorList>
    </citation>
    <scope>NUCLEOTIDE SEQUENCE</scope>
    <source>
        <strain evidence="1">IBT 29677</strain>
    </source>
</reference>
<accession>A0A9W9VEZ2</accession>
<sequence length="102" mass="11133">MPLTAGPDNVQSETVLQEEEAQIVAVPEVTNLEDSVSAGGSVYDVEVHVQAPLTSIVEDLVHSQVPRVVEVEDESPVFVEQEDSDIDLVDRLAREYLESSTL</sequence>
<protein>
    <submittedName>
        <fullName evidence="1">Uncharacterized protein</fullName>
    </submittedName>
</protein>
<name>A0A9W9VEZ2_9EURO</name>
<evidence type="ECO:0000313" key="2">
    <source>
        <dbReference type="Proteomes" id="UP001147747"/>
    </source>
</evidence>
<dbReference type="EMBL" id="JAPZBU010000011">
    <property type="protein sequence ID" value="KAJ5379557.1"/>
    <property type="molecule type" value="Genomic_DNA"/>
</dbReference>
<dbReference type="AlphaFoldDB" id="A0A9W9VEZ2"/>
<comment type="caution">
    <text evidence="1">The sequence shown here is derived from an EMBL/GenBank/DDBJ whole genome shotgun (WGS) entry which is preliminary data.</text>
</comment>
<dbReference type="GeneID" id="81376293"/>
<reference evidence="1" key="2">
    <citation type="journal article" date="2023" name="IMA Fungus">
        <title>Comparative genomic study of the Penicillium genus elucidates a diverse pangenome and 15 lateral gene transfer events.</title>
        <authorList>
            <person name="Petersen C."/>
            <person name="Sorensen T."/>
            <person name="Nielsen M.R."/>
            <person name="Sondergaard T.E."/>
            <person name="Sorensen J.L."/>
            <person name="Fitzpatrick D.A."/>
            <person name="Frisvad J.C."/>
            <person name="Nielsen K.L."/>
        </authorList>
    </citation>
    <scope>NUCLEOTIDE SEQUENCE</scope>
    <source>
        <strain evidence="1">IBT 29677</strain>
    </source>
</reference>
<proteinExistence type="predicted"/>
<dbReference type="RefSeq" id="XP_056483343.1">
    <property type="nucleotide sequence ID" value="XM_056637313.1"/>
</dbReference>
<gene>
    <name evidence="1" type="ORF">N7509_012676</name>
</gene>
<evidence type="ECO:0000313" key="1">
    <source>
        <dbReference type="EMBL" id="KAJ5379557.1"/>
    </source>
</evidence>